<evidence type="ECO:0000256" key="1">
    <source>
        <dbReference type="SAM" id="MobiDB-lite"/>
    </source>
</evidence>
<dbReference type="SUPFAM" id="SSF48452">
    <property type="entry name" value="TPR-like"/>
    <property type="match status" value="1"/>
</dbReference>
<organism evidence="2 3">
    <name type="scientific">Corynebacterium ramonii</name>
    <dbReference type="NCBI Taxonomy" id="3026968"/>
    <lineage>
        <taxon>Bacteria</taxon>
        <taxon>Bacillati</taxon>
        <taxon>Actinomycetota</taxon>
        <taxon>Actinomycetes</taxon>
        <taxon>Mycobacteriales</taxon>
        <taxon>Corynebacteriaceae</taxon>
        <taxon>Corynebacterium</taxon>
    </lineage>
</organism>
<name>A0ABM5RRM9_9CORY</name>
<dbReference type="Gene3D" id="1.25.40.10">
    <property type="entry name" value="Tetratricopeptide repeat domain"/>
    <property type="match status" value="1"/>
</dbReference>
<dbReference type="RefSeq" id="WP_023635622.1">
    <property type="nucleotide sequence ID" value="NZ_CP009622.1"/>
</dbReference>
<dbReference type="Proteomes" id="UP000029910">
    <property type="component" value="Chromosome"/>
</dbReference>
<feature type="region of interest" description="Disordered" evidence="1">
    <location>
        <begin position="1"/>
        <end position="196"/>
    </location>
</feature>
<evidence type="ECO:0000313" key="3">
    <source>
        <dbReference type="Proteomes" id="UP000029910"/>
    </source>
</evidence>
<protein>
    <submittedName>
        <fullName evidence="2">Tetratricopeptide</fullName>
    </submittedName>
</protein>
<sequence>MADSHSREGRSQRGFKSRDDRRQGGERGRRGESSWGRNDRHEGNDRRAGSSNGGRREGYGRRRDENDRKSGRPFDRDRRGRFDDRDKRRSDDRRDDRRQGSRWDDDKRGPRRDDRRKSWNDERNGERRRGGRPEYRRGDGERSDRPRNNDRGRDGERRHSQRGGADRDKQQRGPIRPGYREERINNRVNEPDLPDDIDVRDLDPMVLQDLKVLAKDNANAVAKHMIMAATWMADDAQLALKHARAAKDRAGRIAVVRETCGIAAYHAGEWKEALAELRAARRMSGGPGLIAVMADCERGLGRPEKAIELARDEDPASLDPETRIELAIVVAGARLDLGQPDSAVVILQRENPDAAATGLGAVRLSYAYADALLAAGRKDDAREWFAIAEKQDVDGYTDASERLQEFS</sequence>
<evidence type="ECO:0000313" key="2">
    <source>
        <dbReference type="EMBL" id="AIU32617.1"/>
    </source>
</evidence>
<reference evidence="2 3" key="1">
    <citation type="journal article" date="2015" name="Genome Announc.">
        <title>Genome Sequence of Corynebacterium ulcerans Strain FRC11.</title>
        <authorList>
            <person name="Benevides Lde J."/>
            <person name="Viana M.V."/>
            <person name="Mariano D.C."/>
            <person name="Rocha Fde S."/>
            <person name="Bagano P.C."/>
            <person name="Folador E.L."/>
            <person name="Pereira F.L."/>
            <person name="Dorella F.A."/>
            <person name="Leal C.A."/>
            <person name="Carvalho A.F."/>
            <person name="Soares Sde C."/>
            <person name="Carneiro A."/>
            <person name="Ramos R."/>
            <person name="Badell-Ocando E."/>
            <person name="Guiso N."/>
            <person name="Silva A."/>
            <person name="Figueiredo H."/>
            <person name="Azevedo V."/>
            <person name="Guimaraes L.C."/>
        </authorList>
    </citation>
    <scope>NUCLEOTIDE SEQUENCE [LARGE SCALE GENOMIC DNA]</scope>
    <source>
        <strain evidence="3">FRC0011</strain>
    </source>
</reference>
<feature type="compositionally biased region" description="Basic and acidic residues" evidence="1">
    <location>
        <begin position="1"/>
        <end position="171"/>
    </location>
</feature>
<dbReference type="InterPro" id="IPR011990">
    <property type="entry name" value="TPR-like_helical_dom_sf"/>
</dbReference>
<gene>
    <name evidence="2" type="ORF">CulFRC11_1039</name>
</gene>
<keyword evidence="3" id="KW-1185">Reference proteome</keyword>
<dbReference type="EMBL" id="CP009622">
    <property type="protein sequence ID" value="AIU32617.1"/>
    <property type="molecule type" value="Genomic_DNA"/>
</dbReference>
<proteinExistence type="predicted"/>
<accession>A0ABM5RRM9</accession>